<evidence type="ECO:0000313" key="2">
    <source>
        <dbReference type="Proteomes" id="UP000824087"/>
    </source>
</evidence>
<accession>A0A9D1HV94</accession>
<protein>
    <submittedName>
        <fullName evidence="1">Uncharacterized protein</fullName>
    </submittedName>
</protein>
<comment type="caution">
    <text evidence="1">The sequence shown here is derived from an EMBL/GenBank/DDBJ whole genome shotgun (WGS) entry which is preliminary data.</text>
</comment>
<reference evidence="1" key="1">
    <citation type="submission" date="2020-10" db="EMBL/GenBank/DDBJ databases">
        <authorList>
            <person name="Gilroy R."/>
        </authorList>
    </citation>
    <scope>NUCLEOTIDE SEQUENCE</scope>
    <source>
        <strain evidence="1">CHK197-8231</strain>
    </source>
</reference>
<reference evidence="1" key="2">
    <citation type="journal article" date="2021" name="PeerJ">
        <title>Extensive microbial diversity within the chicken gut microbiome revealed by metagenomics and culture.</title>
        <authorList>
            <person name="Gilroy R."/>
            <person name="Ravi A."/>
            <person name="Getino M."/>
            <person name="Pursley I."/>
            <person name="Horton D.L."/>
            <person name="Alikhan N.F."/>
            <person name="Baker D."/>
            <person name="Gharbi K."/>
            <person name="Hall N."/>
            <person name="Watson M."/>
            <person name="Adriaenssens E.M."/>
            <person name="Foster-Nyarko E."/>
            <person name="Jarju S."/>
            <person name="Secka A."/>
            <person name="Antonio M."/>
            <person name="Oren A."/>
            <person name="Chaudhuri R.R."/>
            <person name="La Ragione R."/>
            <person name="Hildebrand F."/>
            <person name="Pallen M.J."/>
        </authorList>
    </citation>
    <scope>NUCLEOTIDE SEQUENCE</scope>
    <source>
        <strain evidence="1">CHK197-8231</strain>
    </source>
</reference>
<dbReference type="AlphaFoldDB" id="A0A9D1HV94"/>
<dbReference type="EMBL" id="DVML01000022">
    <property type="protein sequence ID" value="HIU22677.1"/>
    <property type="molecule type" value="Genomic_DNA"/>
</dbReference>
<organism evidence="1 2">
    <name type="scientific">Candidatus Fimihabitans intestinipullorum</name>
    <dbReference type="NCBI Taxonomy" id="2840820"/>
    <lineage>
        <taxon>Bacteria</taxon>
        <taxon>Bacillati</taxon>
        <taxon>Mycoplasmatota</taxon>
        <taxon>Mycoplasmatota incertae sedis</taxon>
        <taxon>Candidatus Fimihabitans</taxon>
    </lineage>
</organism>
<dbReference type="Proteomes" id="UP000824087">
    <property type="component" value="Unassembled WGS sequence"/>
</dbReference>
<proteinExistence type="predicted"/>
<evidence type="ECO:0000313" key="1">
    <source>
        <dbReference type="EMBL" id="HIU22677.1"/>
    </source>
</evidence>
<sequence>MNKKELREYKNQFDKDNYKQFKAKLKPEELDQINEFLAKNNMNKRELVLEAKKILERGIYMRKFLVVKVTQHFNDQGFIEILKDTKKSKVFDNKNEAEKFYNSIKLKTDKKDNEIYSDFKGLFQYDACEFSDETVQNNAFELDELKLICDETNFSK</sequence>
<gene>
    <name evidence="1" type="ORF">IAD49_03750</name>
</gene>
<name>A0A9D1HV94_9BACT</name>